<dbReference type="AlphaFoldDB" id="A0A3G9JBE1"/>
<dbReference type="Pfam" id="PF04542">
    <property type="entry name" value="Sigma70_r2"/>
    <property type="match status" value="1"/>
</dbReference>
<dbReference type="InterPro" id="IPR013324">
    <property type="entry name" value="RNA_pol_sigma_r3/r4-like"/>
</dbReference>
<organism evidence="9 10">
    <name type="scientific">Intestinibaculum porci</name>
    <dbReference type="NCBI Taxonomy" id="2487118"/>
    <lineage>
        <taxon>Bacteria</taxon>
        <taxon>Bacillati</taxon>
        <taxon>Bacillota</taxon>
        <taxon>Erysipelotrichia</taxon>
        <taxon>Erysipelotrichales</taxon>
        <taxon>Erysipelotrichaceae</taxon>
        <taxon>Intestinibaculum</taxon>
    </lineage>
</organism>
<dbReference type="InterPro" id="IPR007627">
    <property type="entry name" value="RNA_pol_sigma70_r2"/>
</dbReference>
<reference evidence="9 10" key="1">
    <citation type="submission" date="2018-11" db="EMBL/GenBank/DDBJ databases">
        <title>Novel Erysipelotrichaceae bacterium isolated from small intestine of a swine.</title>
        <authorList>
            <person name="Kim J.S."/>
            <person name="Choe H."/>
            <person name="Lee Y.R."/>
            <person name="Kim K.M."/>
            <person name="Park D.S."/>
        </authorList>
    </citation>
    <scope>NUCLEOTIDE SEQUENCE [LARGE SCALE GENOMIC DNA]</scope>
    <source>
        <strain evidence="9 10">SG0102</strain>
    </source>
</reference>
<comment type="function">
    <text evidence="5">Sigma factors are initiation factors that promote the attachment of RNA polymerase to specific initiation sites and are then released.</text>
</comment>
<dbReference type="CDD" id="cd06171">
    <property type="entry name" value="Sigma70_r4"/>
    <property type="match status" value="1"/>
</dbReference>
<dbReference type="Pfam" id="PF00140">
    <property type="entry name" value="Sigma70_r1_2"/>
    <property type="match status" value="1"/>
</dbReference>
<dbReference type="InterPro" id="IPR014284">
    <property type="entry name" value="RNA_pol_sigma-70_dom"/>
</dbReference>
<keyword evidence="6" id="KW-0175">Coiled coil</keyword>
<dbReference type="NCBIfam" id="TIGR02937">
    <property type="entry name" value="sigma70-ECF"/>
    <property type="match status" value="1"/>
</dbReference>
<keyword evidence="2 5" id="KW-0731">Sigma factor</keyword>
<gene>
    <name evidence="9" type="primary">rpoD</name>
    <name evidence="9" type="ORF">SG0102_26560</name>
</gene>
<dbReference type="Gene3D" id="1.10.601.10">
    <property type="entry name" value="RNA Polymerase Primary Sigma Factor"/>
    <property type="match status" value="1"/>
</dbReference>
<dbReference type="GO" id="GO:0003677">
    <property type="term" value="F:DNA binding"/>
    <property type="evidence" value="ECO:0007669"/>
    <property type="project" value="UniProtKB-KW"/>
</dbReference>
<dbReference type="PRINTS" id="PR00046">
    <property type="entry name" value="SIGMA70FCT"/>
</dbReference>
<evidence type="ECO:0000256" key="1">
    <source>
        <dbReference type="ARBA" id="ARBA00023015"/>
    </source>
</evidence>
<dbReference type="Proteomes" id="UP000268059">
    <property type="component" value="Chromosome"/>
</dbReference>
<dbReference type="KEGG" id="ebm:SG0102_26560"/>
<dbReference type="GO" id="GO:0006352">
    <property type="term" value="P:DNA-templated transcription initiation"/>
    <property type="evidence" value="ECO:0007669"/>
    <property type="project" value="InterPro"/>
</dbReference>
<dbReference type="InterPro" id="IPR050239">
    <property type="entry name" value="Sigma-70_RNA_pol_init_factors"/>
</dbReference>
<dbReference type="PROSITE" id="PS00715">
    <property type="entry name" value="SIGMA70_1"/>
    <property type="match status" value="1"/>
</dbReference>
<dbReference type="EMBL" id="AP019309">
    <property type="protein sequence ID" value="BBH27722.1"/>
    <property type="molecule type" value="Genomic_DNA"/>
</dbReference>
<keyword evidence="1 5" id="KW-0805">Transcription regulation</keyword>
<dbReference type="PANTHER" id="PTHR30603:SF47">
    <property type="entry name" value="RNA POLYMERASE SIGMA FACTOR SIGD, CHLOROPLASTIC"/>
    <property type="match status" value="1"/>
</dbReference>
<dbReference type="InterPro" id="IPR036388">
    <property type="entry name" value="WH-like_DNA-bd_sf"/>
</dbReference>
<evidence type="ECO:0000256" key="5">
    <source>
        <dbReference type="RuleBase" id="RU362124"/>
    </source>
</evidence>
<dbReference type="SUPFAM" id="SSF88946">
    <property type="entry name" value="Sigma2 domain of RNA polymerase sigma factors"/>
    <property type="match status" value="1"/>
</dbReference>
<dbReference type="GO" id="GO:0016987">
    <property type="term" value="F:sigma factor activity"/>
    <property type="evidence" value="ECO:0007669"/>
    <property type="project" value="UniProtKB-KW"/>
</dbReference>
<evidence type="ECO:0000313" key="10">
    <source>
        <dbReference type="Proteomes" id="UP000268059"/>
    </source>
</evidence>
<name>A0A3G9JBE1_9FIRM</name>
<comment type="similarity">
    <text evidence="5">Belongs to the sigma-70 factor family.</text>
</comment>
<dbReference type="InParanoid" id="A0A3G9JBE1"/>
<dbReference type="InterPro" id="IPR007624">
    <property type="entry name" value="RNA_pol_sigma70_r3"/>
</dbReference>
<accession>A0A3G9JBE1</accession>
<dbReference type="PANTHER" id="PTHR30603">
    <property type="entry name" value="RNA POLYMERASE SIGMA FACTOR RPO"/>
    <property type="match status" value="1"/>
</dbReference>
<keyword evidence="10" id="KW-1185">Reference proteome</keyword>
<dbReference type="Gene3D" id="1.10.10.10">
    <property type="entry name" value="Winged helix-like DNA-binding domain superfamily/Winged helix DNA-binding domain"/>
    <property type="match status" value="2"/>
</dbReference>
<dbReference type="PROSITE" id="PS00716">
    <property type="entry name" value="SIGMA70_2"/>
    <property type="match status" value="1"/>
</dbReference>
<evidence type="ECO:0000256" key="2">
    <source>
        <dbReference type="ARBA" id="ARBA00023082"/>
    </source>
</evidence>
<evidence type="ECO:0000313" key="9">
    <source>
        <dbReference type="EMBL" id="BBH27722.1"/>
    </source>
</evidence>
<evidence type="ECO:0000256" key="4">
    <source>
        <dbReference type="ARBA" id="ARBA00023163"/>
    </source>
</evidence>
<dbReference type="OrthoDB" id="9809557at2"/>
<dbReference type="Gene3D" id="1.20.120.1810">
    <property type="match status" value="1"/>
</dbReference>
<keyword evidence="4 5" id="KW-0804">Transcription</keyword>
<feature type="domain" description="RNA polymerase sigma-70" evidence="8">
    <location>
        <begin position="339"/>
        <end position="365"/>
    </location>
</feature>
<proteinExistence type="inferred from homology"/>
<evidence type="ECO:0000259" key="7">
    <source>
        <dbReference type="PROSITE" id="PS00715"/>
    </source>
</evidence>
<keyword evidence="3 5" id="KW-0238">DNA-binding</keyword>
<feature type="domain" description="RNA polymerase sigma-70" evidence="7">
    <location>
        <begin position="170"/>
        <end position="183"/>
    </location>
</feature>
<dbReference type="InterPro" id="IPR009042">
    <property type="entry name" value="RNA_pol_sigma70_r1_2"/>
</dbReference>
<dbReference type="InterPro" id="IPR007630">
    <property type="entry name" value="RNA_pol_sigma70_r4"/>
</dbReference>
<dbReference type="InterPro" id="IPR000943">
    <property type="entry name" value="RNA_pol_sigma70"/>
</dbReference>
<sequence>MVLSDIEKAIDDYAERHNNQLTAQNVDYILEKYDLDDDVSSQLIDYIIDKGYLQGSDFNLGEDEMDDEASDETDDLDFDVDLSVDDIHDDKKVYTPDYQMSQEVKTSDNVKNYLSAIGEYPLLSHDQEVALGKRIQQGDKKAKDELINANLRLVVSIAKRYRGRGLALMDLIQEGNIGLERAAEKYNPDMGFKFSTYATWWIKQAMTRAIADSGRTIRIPVHMFENINKAKKVQRDLAQKLSREPTEKELATALGVSEEKVRKLLDLSLEPTSLETPVGDEEDSSLGDFISDDNTISPTQFTDNEALKDEMDEALKRLDPREEQVIRMRFGLDGQNPQTLEEVGKEFNVTRERIRQIEAKALRKLRRFAKGQLHDFLNVQ</sequence>
<dbReference type="InterPro" id="IPR013325">
    <property type="entry name" value="RNA_pol_sigma_r2"/>
</dbReference>
<dbReference type="Pfam" id="PF04545">
    <property type="entry name" value="Sigma70_r4"/>
    <property type="match status" value="1"/>
</dbReference>
<evidence type="ECO:0000256" key="3">
    <source>
        <dbReference type="ARBA" id="ARBA00023125"/>
    </source>
</evidence>
<evidence type="ECO:0000256" key="6">
    <source>
        <dbReference type="SAM" id="Coils"/>
    </source>
</evidence>
<dbReference type="RefSeq" id="WP_125120424.1">
    <property type="nucleotide sequence ID" value="NZ_AP019309.1"/>
</dbReference>
<protein>
    <recommendedName>
        <fullName evidence="5">RNA polymerase sigma factor</fullName>
    </recommendedName>
</protein>
<dbReference type="SUPFAM" id="SSF88659">
    <property type="entry name" value="Sigma3 and sigma4 domains of RNA polymerase sigma factors"/>
    <property type="match status" value="2"/>
</dbReference>
<dbReference type="Pfam" id="PF04539">
    <property type="entry name" value="Sigma70_r3"/>
    <property type="match status" value="1"/>
</dbReference>
<evidence type="ECO:0000259" key="8">
    <source>
        <dbReference type="PROSITE" id="PS00716"/>
    </source>
</evidence>
<feature type="coiled-coil region" evidence="6">
    <location>
        <begin position="304"/>
        <end position="360"/>
    </location>
</feature>